<feature type="region of interest" description="Disordered" evidence="1">
    <location>
        <begin position="443"/>
        <end position="506"/>
    </location>
</feature>
<dbReference type="Proteomes" id="UP000803884">
    <property type="component" value="Unassembled WGS sequence"/>
</dbReference>
<evidence type="ECO:0008006" key="4">
    <source>
        <dbReference type="Google" id="ProtNLM"/>
    </source>
</evidence>
<dbReference type="GeneID" id="96007091"/>
<feature type="region of interest" description="Disordered" evidence="1">
    <location>
        <begin position="306"/>
        <end position="384"/>
    </location>
</feature>
<keyword evidence="3" id="KW-1185">Reference proteome</keyword>
<organism evidence="2 3">
    <name type="scientific">Cladosporium halotolerans</name>
    <dbReference type="NCBI Taxonomy" id="1052096"/>
    <lineage>
        <taxon>Eukaryota</taxon>
        <taxon>Fungi</taxon>
        <taxon>Dikarya</taxon>
        <taxon>Ascomycota</taxon>
        <taxon>Pezizomycotina</taxon>
        <taxon>Dothideomycetes</taxon>
        <taxon>Dothideomycetidae</taxon>
        <taxon>Cladosporiales</taxon>
        <taxon>Cladosporiaceae</taxon>
        <taxon>Cladosporium</taxon>
    </lineage>
</organism>
<accession>A0AB34KLC4</accession>
<evidence type="ECO:0000256" key="1">
    <source>
        <dbReference type="SAM" id="MobiDB-lite"/>
    </source>
</evidence>
<feature type="compositionally biased region" description="Polar residues" evidence="1">
    <location>
        <begin position="766"/>
        <end position="776"/>
    </location>
</feature>
<comment type="caution">
    <text evidence="2">The sequence shown here is derived from an EMBL/GenBank/DDBJ whole genome shotgun (WGS) entry which is preliminary data.</text>
</comment>
<dbReference type="EMBL" id="JAAQHG020000019">
    <property type="protein sequence ID" value="KAL1585525.1"/>
    <property type="molecule type" value="Genomic_DNA"/>
</dbReference>
<proteinExistence type="predicted"/>
<feature type="region of interest" description="Disordered" evidence="1">
    <location>
        <begin position="30"/>
        <end position="104"/>
    </location>
</feature>
<feature type="compositionally biased region" description="Low complexity" evidence="1">
    <location>
        <begin position="650"/>
        <end position="664"/>
    </location>
</feature>
<feature type="region of interest" description="Disordered" evidence="1">
    <location>
        <begin position="137"/>
        <end position="182"/>
    </location>
</feature>
<feature type="region of interest" description="Disordered" evidence="1">
    <location>
        <begin position="566"/>
        <end position="814"/>
    </location>
</feature>
<feature type="compositionally biased region" description="Basic and acidic residues" evidence="1">
    <location>
        <begin position="368"/>
        <end position="384"/>
    </location>
</feature>
<name>A0AB34KLC4_9PEZI</name>
<gene>
    <name evidence="2" type="ORF">WHR41_05648</name>
</gene>
<feature type="compositionally biased region" description="Gly residues" evidence="1">
    <location>
        <begin position="851"/>
        <end position="861"/>
    </location>
</feature>
<dbReference type="RefSeq" id="XP_069228631.1">
    <property type="nucleotide sequence ID" value="XM_069374253.1"/>
</dbReference>
<feature type="region of interest" description="Disordered" evidence="1">
    <location>
        <begin position="835"/>
        <end position="867"/>
    </location>
</feature>
<evidence type="ECO:0000313" key="3">
    <source>
        <dbReference type="Proteomes" id="UP000803884"/>
    </source>
</evidence>
<feature type="compositionally biased region" description="Polar residues" evidence="1">
    <location>
        <begin position="719"/>
        <end position="729"/>
    </location>
</feature>
<feature type="compositionally biased region" description="Low complexity" evidence="1">
    <location>
        <begin position="597"/>
        <end position="608"/>
    </location>
</feature>
<feature type="compositionally biased region" description="Polar residues" evidence="1">
    <location>
        <begin position="65"/>
        <end position="82"/>
    </location>
</feature>
<sequence length="867" mass="90948">MDKPVAGPSRKPNMSLFSLFSRPKVQKLRGYAESGLATPVKHDDTNSSRMDLNDLPLPDPPRAPSSMSFRTHRTSNSGTTISRHPARRPSEEHRSSSNPPWNPLPLFQALARSTKHGLVEVSTASPETVLAKSRAKRIGALHLPPPDLKSSPRTSAETSRSGDKLGRFASRASASASGSAPAGATHVELERKILVLVATGHLVQYAEYGPSGRLPEKVLPLGSASAAFASDLIGGRPHVAHVSQAVDAQGLPVAAAAGGGLFSKVGIKSAGDKMRMSDVLIVLPDGDELNLWLGAVRRLIEDLGGAKSGGEVGAESHSRNVSRSDAGVSGQDEQGPMQRYHIKRRSESVGPSNLRETEVSVSPVEPPKIAEPKAEGNEAPKKSLDEDEAFAEKLAAGASYTKPGSVRDRRTSDAQSVNSSVAQSVDHLRLNSLRNSVRMSTNTNVTGWTSRTNSLTSEHAAPNKQSLESPTETYSSRGPYRNLSSYNSGKRRSAMPSAPLTRAPSGASIDTAITSTLPPKVPESGEDSPVVGYNAPPLTALPPIAPPRGKILSSRQSMPLLTASMSKTDTTTPKLPPPPPISEAGERPQSFVADLPSSSTTSSTHWTSKLVSPAKRSSTIQPFPPMGPTTTTAPTDRKPHRMSSAPALQTTAATNPRTTAARRNSSQPFSLPLKVNPSGSHASASWQSSRRPSPSAIKPAPQPSPPRTHTLEAQIATPRPSSENNPSTQAAAAAARKTSNPQRLSIFPPAAPAAPTTPTLTPSPLDQTQMQPQPQRNHLKRPISIQIRSSPAPFLSSRPAASPQVGGDGRNGRKNVRARASLPVLDLGIPVVGLGPPAPPPGGPLPEVPAGGAGGGSGRRGVGAELR</sequence>
<feature type="compositionally biased region" description="Low complexity" evidence="1">
    <location>
        <begin position="678"/>
        <end position="689"/>
    </location>
</feature>
<evidence type="ECO:0000313" key="2">
    <source>
        <dbReference type="EMBL" id="KAL1585525.1"/>
    </source>
</evidence>
<feature type="compositionally biased region" description="Low complexity" evidence="1">
    <location>
        <begin position="169"/>
        <end position="182"/>
    </location>
</feature>
<reference evidence="2 3" key="1">
    <citation type="journal article" date="2020" name="Microbiol. Resour. Announc.">
        <title>Draft Genome Sequence of a Cladosporium Species Isolated from the Mesophotic Ascidian Didemnum maculosum.</title>
        <authorList>
            <person name="Gioti A."/>
            <person name="Siaperas R."/>
            <person name="Nikolaivits E."/>
            <person name="Le Goff G."/>
            <person name="Ouazzani J."/>
            <person name="Kotoulas G."/>
            <person name="Topakas E."/>
        </authorList>
    </citation>
    <scope>NUCLEOTIDE SEQUENCE [LARGE SCALE GENOMIC DNA]</scope>
    <source>
        <strain evidence="2 3">TM138-S3</strain>
    </source>
</reference>
<feature type="region of interest" description="Disordered" evidence="1">
    <location>
        <begin position="400"/>
        <end position="420"/>
    </location>
</feature>
<feature type="compositionally biased region" description="Low complexity" evidence="1">
    <location>
        <begin position="753"/>
        <end position="765"/>
    </location>
</feature>
<feature type="compositionally biased region" description="Pro residues" evidence="1">
    <location>
        <begin position="836"/>
        <end position="847"/>
    </location>
</feature>
<feature type="compositionally biased region" description="Polar residues" evidence="1">
    <location>
        <begin position="443"/>
        <end position="488"/>
    </location>
</feature>
<protein>
    <recommendedName>
        <fullName evidence="4">PH domain-containing protein</fullName>
    </recommendedName>
</protein>
<dbReference type="AlphaFoldDB" id="A0AB34KLC4"/>